<comment type="similarity">
    <text evidence="2">Belongs to the ribose-phosphate pyrophosphokinase family.</text>
</comment>
<evidence type="ECO:0000313" key="7">
    <source>
        <dbReference type="Proteomes" id="UP001155901"/>
    </source>
</evidence>
<protein>
    <submittedName>
        <fullName evidence="5">Ribose-phosphate pyrophosphokinase</fullName>
        <ecNumber evidence="6">2.7.6.1</ecNumber>
    </submittedName>
</protein>
<dbReference type="GO" id="GO:0005737">
    <property type="term" value="C:cytoplasm"/>
    <property type="evidence" value="ECO:0007669"/>
    <property type="project" value="TreeGrafter"/>
</dbReference>
<feature type="domain" description="Ribose-phosphate pyrophosphokinase N-terminal" evidence="4">
    <location>
        <begin position="6"/>
        <end position="115"/>
    </location>
</feature>
<dbReference type="NCBIfam" id="NF005537">
    <property type="entry name" value="PRK07199.1"/>
    <property type="match status" value="1"/>
</dbReference>
<dbReference type="Proteomes" id="UP001155901">
    <property type="component" value="Unassembled WGS sequence"/>
</dbReference>
<evidence type="ECO:0000259" key="3">
    <source>
        <dbReference type="Pfam" id="PF00156"/>
    </source>
</evidence>
<dbReference type="GO" id="GO:0002189">
    <property type="term" value="C:ribose phosphate diphosphokinase complex"/>
    <property type="evidence" value="ECO:0007669"/>
    <property type="project" value="TreeGrafter"/>
</dbReference>
<dbReference type="InterPro" id="IPR000836">
    <property type="entry name" value="PRTase_dom"/>
</dbReference>
<proteinExistence type="inferred from homology"/>
<dbReference type="SMART" id="SM01400">
    <property type="entry name" value="Pribosyltran_N"/>
    <property type="match status" value="1"/>
</dbReference>
<dbReference type="GO" id="GO:0006164">
    <property type="term" value="P:purine nucleotide biosynthetic process"/>
    <property type="evidence" value="ECO:0007669"/>
    <property type="project" value="TreeGrafter"/>
</dbReference>
<keyword evidence="8" id="KW-1185">Reference proteome</keyword>
<dbReference type="InterPro" id="IPR005946">
    <property type="entry name" value="Rib-P_diPkinase"/>
</dbReference>
<dbReference type="InterPro" id="IPR029099">
    <property type="entry name" value="Pribosyltran_N"/>
</dbReference>
<evidence type="ECO:0000256" key="1">
    <source>
        <dbReference type="ARBA" id="ARBA00022727"/>
    </source>
</evidence>
<dbReference type="PANTHER" id="PTHR10210:SF41">
    <property type="entry name" value="RIBOSE-PHOSPHATE PYROPHOSPHOKINASE 1, CHLOROPLASTIC"/>
    <property type="match status" value="1"/>
</dbReference>
<dbReference type="AlphaFoldDB" id="A0AA41H778"/>
<dbReference type="GO" id="GO:0006015">
    <property type="term" value="P:5-phosphoribose 1-diphosphate biosynthetic process"/>
    <property type="evidence" value="ECO:0007669"/>
    <property type="project" value="TreeGrafter"/>
</dbReference>
<dbReference type="EMBL" id="JALJZU010000001">
    <property type="protein sequence ID" value="MCP2007211.1"/>
    <property type="molecule type" value="Genomic_DNA"/>
</dbReference>
<gene>
    <name evidence="5" type="ORF">KVP70_12675</name>
    <name evidence="6" type="ORF">L1274_000899</name>
</gene>
<dbReference type="GO" id="GO:0004749">
    <property type="term" value="F:ribose phosphate diphosphokinase activity"/>
    <property type="evidence" value="ECO:0007669"/>
    <property type="project" value="UniProtKB-EC"/>
</dbReference>
<name>A0AA41H778_9BURK</name>
<dbReference type="EC" id="2.7.6.1" evidence="6"/>
<reference evidence="5" key="1">
    <citation type="submission" date="2021-07" db="EMBL/GenBank/DDBJ databases">
        <title>Characterization of violacein-producing bacteria and related species.</title>
        <authorList>
            <person name="Wilson H.S."/>
            <person name="De Leon M.E."/>
        </authorList>
    </citation>
    <scope>NUCLEOTIDE SEQUENCE</scope>
    <source>
        <strain evidence="5">HSC-15S17</strain>
    </source>
</reference>
<keyword evidence="6" id="KW-0808">Transferase</keyword>
<dbReference type="GO" id="GO:0000287">
    <property type="term" value="F:magnesium ion binding"/>
    <property type="evidence" value="ECO:0007669"/>
    <property type="project" value="InterPro"/>
</dbReference>
<evidence type="ECO:0000313" key="5">
    <source>
        <dbReference type="EMBL" id="MBV6321795.1"/>
    </source>
</evidence>
<feature type="domain" description="Phosphoribosyltransferase" evidence="3">
    <location>
        <begin position="151"/>
        <end position="275"/>
    </location>
</feature>
<sequence>MTALLMALPGAEQFAGHLRGRLGCEAGALLVHQFPDGETCPQLTPAVADRDVILVAALNQPDHKIMALYLCACVARELGARSVGLVAPYLPYMRQDASFAPGQGVTARHVARLLSGCFDWLVTVDPHLHRFHAMSELYPIATEVVPAAPKIAGWIAAYVERPVLVGPDEESEQWVGQVAAAVGCPYTVLRKVRSGDREVSVSLPPATVLAGCTPVLVDDIISTARTMIAATQQLKAAGGAAPVCIGVHALFADTAYADLKAAGAGRIVSCDTVPHVSNEIGMSAPIAAAVARMLAAAA</sequence>
<reference evidence="6" key="2">
    <citation type="submission" date="2022-03" db="EMBL/GenBank/DDBJ databases">
        <title>Genome Encyclopedia of Bacteria and Archaea VI: Functional Genomics of Type Strains.</title>
        <authorList>
            <person name="Whitman W."/>
        </authorList>
    </citation>
    <scope>NUCLEOTIDE SEQUENCE</scope>
    <source>
        <strain evidence="6">HSC-15S17</strain>
    </source>
</reference>
<evidence type="ECO:0000256" key="2">
    <source>
        <dbReference type="RuleBase" id="RU004324"/>
    </source>
</evidence>
<comment type="caution">
    <text evidence="5">The sequence shown here is derived from an EMBL/GenBank/DDBJ whole genome shotgun (WGS) entry which is preliminary data.</text>
</comment>
<keyword evidence="1 2" id="KW-0545">Nucleotide biosynthesis</keyword>
<dbReference type="NCBIfam" id="TIGR01251">
    <property type="entry name" value="ribP_PPkin"/>
    <property type="match status" value="1"/>
</dbReference>
<evidence type="ECO:0000259" key="4">
    <source>
        <dbReference type="Pfam" id="PF13793"/>
    </source>
</evidence>
<dbReference type="CDD" id="cd06223">
    <property type="entry name" value="PRTases_typeI"/>
    <property type="match status" value="1"/>
</dbReference>
<dbReference type="EMBL" id="JAHTGR010000006">
    <property type="protein sequence ID" value="MBV6321795.1"/>
    <property type="molecule type" value="Genomic_DNA"/>
</dbReference>
<accession>A0AA41H778</accession>
<dbReference type="RefSeq" id="WP_217942593.1">
    <property type="nucleotide sequence ID" value="NZ_JAHTGR010000006.1"/>
</dbReference>
<dbReference type="Pfam" id="PF13793">
    <property type="entry name" value="Pribosyltran_N"/>
    <property type="match status" value="1"/>
</dbReference>
<evidence type="ECO:0000313" key="6">
    <source>
        <dbReference type="EMBL" id="MCP2007211.1"/>
    </source>
</evidence>
<dbReference type="FunFam" id="3.40.50.2020:FF:000014">
    <property type="entry name" value="Ribose-phosphate pyrophosphokinase 1"/>
    <property type="match status" value="1"/>
</dbReference>
<organism evidence="5 7">
    <name type="scientific">Duganella violaceipulchra</name>
    <dbReference type="NCBI Taxonomy" id="2849652"/>
    <lineage>
        <taxon>Bacteria</taxon>
        <taxon>Pseudomonadati</taxon>
        <taxon>Pseudomonadota</taxon>
        <taxon>Betaproteobacteria</taxon>
        <taxon>Burkholderiales</taxon>
        <taxon>Oxalobacteraceae</taxon>
        <taxon>Telluria group</taxon>
        <taxon>Duganella</taxon>
    </lineage>
</organism>
<dbReference type="PANTHER" id="PTHR10210">
    <property type="entry name" value="RIBOSE-PHOSPHATE DIPHOSPHOKINASE FAMILY MEMBER"/>
    <property type="match status" value="1"/>
</dbReference>
<dbReference type="Proteomes" id="UP001162889">
    <property type="component" value="Unassembled WGS sequence"/>
</dbReference>
<dbReference type="Pfam" id="PF00156">
    <property type="entry name" value="Pribosyltran"/>
    <property type="match status" value="1"/>
</dbReference>
<evidence type="ECO:0000313" key="8">
    <source>
        <dbReference type="Proteomes" id="UP001162889"/>
    </source>
</evidence>